<gene>
    <name evidence="1" type="ORF">CYME_CMH157C</name>
</gene>
<dbReference type="STRING" id="280699.M1V504"/>
<evidence type="ECO:0000313" key="2">
    <source>
        <dbReference type="Proteomes" id="UP000007014"/>
    </source>
</evidence>
<dbReference type="Gramene" id="CMH157CT">
    <property type="protein sequence ID" value="CMH157CT"/>
    <property type="gene ID" value="CMH157C"/>
</dbReference>
<evidence type="ECO:0000313" key="1">
    <source>
        <dbReference type="EMBL" id="BAM79825.1"/>
    </source>
</evidence>
<keyword evidence="2" id="KW-1185">Reference proteome</keyword>
<evidence type="ECO:0008006" key="3">
    <source>
        <dbReference type="Google" id="ProtNLM"/>
    </source>
</evidence>
<dbReference type="PANTHER" id="PTHR43198:SF2">
    <property type="entry name" value="SI:CH1073-67J19.1-RELATED"/>
    <property type="match status" value="1"/>
</dbReference>
<reference evidence="1 2" key="2">
    <citation type="journal article" date="2007" name="BMC Biol.">
        <title>A 100%-complete sequence reveals unusually simple genomic features in the hot-spring red alga Cyanidioschyzon merolae.</title>
        <authorList>
            <person name="Nozaki H."/>
            <person name="Takano H."/>
            <person name="Misumi O."/>
            <person name="Terasawa K."/>
            <person name="Matsuzaki M."/>
            <person name="Maruyama S."/>
            <person name="Nishida K."/>
            <person name="Yagisawa F."/>
            <person name="Yoshida Y."/>
            <person name="Fujiwara T."/>
            <person name="Takio S."/>
            <person name="Tamura K."/>
            <person name="Chung S.J."/>
            <person name="Nakamura S."/>
            <person name="Kuroiwa H."/>
            <person name="Tanaka K."/>
            <person name="Sato N."/>
            <person name="Kuroiwa T."/>
        </authorList>
    </citation>
    <scope>NUCLEOTIDE SEQUENCE [LARGE SCALE GENOMIC DNA]</scope>
    <source>
        <strain evidence="1 2">10D</strain>
    </source>
</reference>
<organism evidence="1 2">
    <name type="scientific">Cyanidioschyzon merolae (strain NIES-3377 / 10D)</name>
    <name type="common">Unicellular red alga</name>
    <dbReference type="NCBI Taxonomy" id="280699"/>
    <lineage>
        <taxon>Eukaryota</taxon>
        <taxon>Rhodophyta</taxon>
        <taxon>Bangiophyceae</taxon>
        <taxon>Cyanidiales</taxon>
        <taxon>Cyanidiaceae</taxon>
        <taxon>Cyanidioschyzon</taxon>
    </lineage>
</organism>
<dbReference type="HOGENOM" id="CLU_861546_0_0_1"/>
<dbReference type="RefSeq" id="XP_005536111.1">
    <property type="nucleotide sequence ID" value="XM_005536054.1"/>
</dbReference>
<name>M1V504_CYAM1</name>
<dbReference type="GeneID" id="16993484"/>
<dbReference type="EMBL" id="AP006490">
    <property type="protein sequence ID" value="BAM79825.1"/>
    <property type="molecule type" value="Genomic_DNA"/>
</dbReference>
<dbReference type="Proteomes" id="UP000007014">
    <property type="component" value="Chromosome 8"/>
</dbReference>
<dbReference type="PANTHER" id="PTHR43198">
    <property type="entry name" value="BIFUNCTIONAL TH2 PROTEIN"/>
    <property type="match status" value="1"/>
</dbReference>
<proteinExistence type="predicted"/>
<dbReference type="OrthoDB" id="10028886at2759"/>
<dbReference type="Gene3D" id="1.20.910.10">
    <property type="entry name" value="Heme oxygenase-like"/>
    <property type="match status" value="1"/>
</dbReference>
<accession>M1V504</accession>
<dbReference type="KEGG" id="cme:CYME_CMH157C"/>
<dbReference type="AlphaFoldDB" id="M1V504"/>
<dbReference type="GO" id="GO:0005829">
    <property type="term" value="C:cytosol"/>
    <property type="evidence" value="ECO:0007669"/>
    <property type="project" value="TreeGrafter"/>
</dbReference>
<dbReference type="InterPro" id="IPR050967">
    <property type="entry name" value="Thiamine_Salvage_TenA"/>
</dbReference>
<dbReference type="SUPFAM" id="SSF48613">
    <property type="entry name" value="Heme oxygenase-like"/>
    <property type="match status" value="1"/>
</dbReference>
<dbReference type="InterPro" id="IPR016084">
    <property type="entry name" value="Haem_Oase-like_multi-hlx"/>
</dbReference>
<sequence>MQRVSNVTSHEQKPSKPLLLSKGLVGASRTGRNAPRCLLFQRLFMTCASELLWQSNSAVIEQALQTSWLRELAQGTLSESNLASFLSVDTEFLAGYWRCLGLLCFTAETGWEHQVLAELSHAIAAERGSVSAQEQVAAKHGAQQLVAAAAAPTATATRSVSSTNRQNSAPALHKVCQGYLRLLMRHSRGLLEELIHASGAFHEEQGGIAPVEASWRRARLLLVAAMVPCMSLYAFIGRKLSVHIQAADDHDPRKSARATWVATYSSPKFQELAESFELLLDLYAEQWCSATSETLERLVQQLNEIAYAPAMQFEMQLFAEACP</sequence>
<reference evidence="1 2" key="1">
    <citation type="journal article" date="2004" name="Nature">
        <title>Genome sequence of the ultrasmall unicellular red alga Cyanidioschyzon merolae 10D.</title>
        <authorList>
            <person name="Matsuzaki M."/>
            <person name="Misumi O."/>
            <person name="Shin-i T."/>
            <person name="Maruyama S."/>
            <person name="Takahara M."/>
            <person name="Miyagishima S."/>
            <person name="Mori T."/>
            <person name="Nishida K."/>
            <person name="Yagisawa F."/>
            <person name="Nishida K."/>
            <person name="Yoshida Y."/>
            <person name="Nishimura Y."/>
            <person name="Nakao S."/>
            <person name="Kobayashi T."/>
            <person name="Momoyama Y."/>
            <person name="Higashiyama T."/>
            <person name="Minoda A."/>
            <person name="Sano M."/>
            <person name="Nomoto H."/>
            <person name="Oishi K."/>
            <person name="Hayashi H."/>
            <person name="Ohta F."/>
            <person name="Nishizaka S."/>
            <person name="Haga S."/>
            <person name="Miura S."/>
            <person name="Morishita T."/>
            <person name="Kabeya Y."/>
            <person name="Terasawa K."/>
            <person name="Suzuki Y."/>
            <person name="Ishii Y."/>
            <person name="Asakawa S."/>
            <person name="Takano H."/>
            <person name="Ohta N."/>
            <person name="Kuroiwa H."/>
            <person name="Tanaka K."/>
            <person name="Shimizu N."/>
            <person name="Sugano S."/>
            <person name="Sato N."/>
            <person name="Nozaki H."/>
            <person name="Ogasawara N."/>
            <person name="Kohara Y."/>
            <person name="Kuroiwa T."/>
        </authorList>
    </citation>
    <scope>NUCLEOTIDE SEQUENCE [LARGE SCALE GENOMIC DNA]</scope>
    <source>
        <strain evidence="1 2">10D</strain>
    </source>
</reference>
<protein>
    <recommendedName>
        <fullName evidence="3">Thiaminase-2/PQQC domain-containing protein</fullName>
    </recommendedName>
</protein>